<dbReference type="PANTHER" id="PTHR43546">
    <property type="entry name" value="UPF0173 METAL-DEPENDENT HYDROLASE MJ1163-RELATED"/>
    <property type="match status" value="1"/>
</dbReference>
<dbReference type="SMART" id="SM00849">
    <property type="entry name" value="Lactamase_B"/>
    <property type="match status" value="1"/>
</dbReference>
<evidence type="ECO:0000259" key="1">
    <source>
        <dbReference type="SMART" id="SM00849"/>
    </source>
</evidence>
<dbReference type="InterPro" id="IPR050114">
    <property type="entry name" value="UPF0173_UPF0282_UlaG_hydrolase"/>
</dbReference>
<organism evidence="2">
    <name type="scientific">freshwater metagenome</name>
    <dbReference type="NCBI Taxonomy" id="449393"/>
    <lineage>
        <taxon>unclassified sequences</taxon>
        <taxon>metagenomes</taxon>
        <taxon>ecological metagenomes</taxon>
    </lineage>
</organism>
<evidence type="ECO:0000313" key="2">
    <source>
        <dbReference type="EMBL" id="CAB4552761.1"/>
    </source>
</evidence>
<name>A0A6J6CMP3_9ZZZZ</name>
<accession>A0A6J6CMP3</accession>
<sequence>MKITKLEHACLIVENEGQKVVIDPGFYTRQLDGLGNVVAIVITHVHEDHCSEEQIGRIQKASPNAKIYGTDEVCRKLNDLEITSVHHGDFYEHPGFTLEFFGDMHAEIHRSIPMIQNCGVMINDSLYYPGDSYTQPDRPVEILACPTSAPWLKIGDVMDFVAAVKPKKCFATHNVHLSEIGHGLNNSRVQQVVEANGGTFEFVQPGEMVSA</sequence>
<dbReference type="AlphaFoldDB" id="A0A6J6CMP3"/>
<gene>
    <name evidence="2" type="ORF">UFOPK1618_00006</name>
</gene>
<feature type="domain" description="Metallo-beta-lactamase" evidence="1">
    <location>
        <begin position="7"/>
        <end position="173"/>
    </location>
</feature>
<dbReference type="SUPFAM" id="SSF56281">
    <property type="entry name" value="Metallo-hydrolase/oxidoreductase"/>
    <property type="match status" value="1"/>
</dbReference>
<protein>
    <submittedName>
        <fullName evidence="2">Unannotated protein</fullName>
    </submittedName>
</protein>
<dbReference type="Gene3D" id="3.60.15.10">
    <property type="entry name" value="Ribonuclease Z/Hydroxyacylglutathione hydrolase-like"/>
    <property type="match status" value="1"/>
</dbReference>
<dbReference type="EMBL" id="CAEZTF010000001">
    <property type="protein sequence ID" value="CAB4552761.1"/>
    <property type="molecule type" value="Genomic_DNA"/>
</dbReference>
<dbReference type="Pfam" id="PF13483">
    <property type="entry name" value="Lactamase_B_3"/>
    <property type="match status" value="1"/>
</dbReference>
<dbReference type="PANTHER" id="PTHR43546:SF3">
    <property type="entry name" value="UPF0173 METAL-DEPENDENT HYDROLASE MJ1163"/>
    <property type="match status" value="1"/>
</dbReference>
<dbReference type="InterPro" id="IPR036866">
    <property type="entry name" value="RibonucZ/Hydroxyglut_hydro"/>
</dbReference>
<reference evidence="2" key="1">
    <citation type="submission" date="2020-05" db="EMBL/GenBank/DDBJ databases">
        <authorList>
            <person name="Chiriac C."/>
            <person name="Salcher M."/>
            <person name="Ghai R."/>
            <person name="Kavagutti S V."/>
        </authorList>
    </citation>
    <scope>NUCLEOTIDE SEQUENCE</scope>
</reference>
<proteinExistence type="predicted"/>
<dbReference type="InterPro" id="IPR001279">
    <property type="entry name" value="Metallo-B-lactamas"/>
</dbReference>